<name>A0A8S1UM48_PAROT</name>
<evidence type="ECO:0000313" key="7">
    <source>
        <dbReference type="EMBL" id="CAD8165143.1"/>
    </source>
</evidence>
<comment type="caution">
    <text evidence="7">The sequence shown here is derived from an EMBL/GenBank/DDBJ whole genome shotgun (WGS) entry which is preliminary data.</text>
</comment>
<evidence type="ECO:0000256" key="2">
    <source>
        <dbReference type="ARBA" id="ARBA00009540"/>
    </source>
</evidence>
<dbReference type="PANTHER" id="PTHR23354">
    <property type="entry name" value="NUCLEOLAR PROTEIN 7/ESTROGEN RECEPTOR COACTIVATOR-RELATED"/>
    <property type="match status" value="1"/>
</dbReference>
<dbReference type="PROSITE" id="PS51886">
    <property type="entry name" value="TLDC"/>
    <property type="match status" value="2"/>
</dbReference>
<dbReference type="PANTHER" id="PTHR23354:SF62">
    <property type="entry name" value="MUSTARD, ISOFORM V"/>
    <property type="match status" value="1"/>
</dbReference>
<feature type="domain" description="TLDc" evidence="6">
    <location>
        <begin position="223"/>
        <end position="401"/>
    </location>
</feature>
<keyword evidence="8" id="KW-1185">Reference proteome</keyword>
<evidence type="ECO:0000256" key="1">
    <source>
        <dbReference type="ARBA" id="ARBA00004173"/>
    </source>
</evidence>
<evidence type="ECO:0000256" key="5">
    <source>
        <dbReference type="SAM" id="MobiDB-lite"/>
    </source>
</evidence>
<dbReference type="InterPro" id="IPR006571">
    <property type="entry name" value="TLDc_dom"/>
</dbReference>
<dbReference type="Pfam" id="PF07534">
    <property type="entry name" value="TLD"/>
    <property type="match status" value="2"/>
</dbReference>
<feature type="domain" description="TLDc" evidence="6">
    <location>
        <begin position="616"/>
        <end position="815"/>
    </location>
</feature>
<evidence type="ECO:0000313" key="8">
    <source>
        <dbReference type="Proteomes" id="UP000683925"/>
    </source>
</evidence>
<dbReference type="AlphaFoldDB" id="A0A8S1UM48"/>
<reference evidence="7" key="1">
    <citation type="submission" date="2021-01" db="EMBL/GenBank/DDBJ databases">
        <authorList>
            <consortium name="Genoscope - CEA"/>
            <person name="William W."/>
        </authorList>
    </citation>
    <scope>NUCLEOTIDE SEQUENCE</scope>
</reference>
<sequence>MGGCGSREKELREKVGFSQSDYDYALKKFSKMTKQKPGKADEYFSFEGFKQYFTENPVLAQKLYIFMRNYGGQNYVDSLTFLTVVDLFTRVSMKLQNQLKNLDIYTLFTLVSLSSPDIMQKDAFNLNNVYKISVSYSNAVKLFKELINMQSDKGDILCHDDDQAPILIINNIFENHSLLNYKAFNDKIKSETPLICKIVKNYIAGKFVNKTLRNTLPKLDPSELMNKQLIALLNLSVPWFQKCIAINQIYKYEVDTGQQYNFNILGNSLLQAKGPNMILFRHSQKDKDGEKLEKYVFGYFSPSQWRVSPDISGNKGSFIFSIHPKFKIFSTNGQQQSKFALLVPIITKRQSQTLNSPLKQGPKQPGLGIGGSGYDHHRIWIDGKQLQASRLVEEDKTFQSEKELREKVGFSQSDYDYALKKFSKMTKQKPGKADEYFSFEGFKQYFTENPVLAQKLYIFMRNYGGQNYVDSLTFLTVVDLFTRVSMKLQNQLKNLDIYTLFTLVSLSSPDIMQKDAFNLNNVYKISVSYSNAVKLFKELINMQSDKGDILCHDDDQAPILIINNIFENHSLLNYKAFNDKIKSETPLICKIVKNYIAGKFVNKTLRNTLPKLDPSELMNKQLIALLNLSVPWFQKCIAINQIYKYEVDTGQQYNFNILGNSLLQAKGPNMILFRHSQKDKDGEKLEKYVFGYFSPSQWRVSPDISGNKGSFIFSIHPKFKIFSTNGQQQSKFALLVPIITKRQSQTLNSPLKQGPKQPGLGIGGSGYDHHRIWIDGKQLQASRLVEEDKTFQSGSILPEDIHLLNIDLIEIWDLQLSTVGQGTSYFKSTSPQVHFGDAEKRINQNQLRDLIITLNQQQGRNDYRRDTREFQTTNPLLPINEEEEEKQQAK</sequence>
<organism evidence="7 8">
    <name type="scientific">Paramecium octaurelia</name>
    <dbReference type="NCBI Taxonomy" id="43137"/>
    <lineage>
        <taxon>Eukaryota</taxon>
        <taxon>Sar</taxon>
        <taxon>Alveolata</taxon>
        <taxon>Ciliophora</taxon>
        <taxon>Intramacronucleata</taxon>
        <taxon>Oligohymenophorea</taxon>
        <taxon>Peniculida</taxon>
        <taxon>Parameciidae</taxon>
        <taxon>Paramecium</taxon>
    </lineage>
</organism>
<proteinExistence type="inferred from homology"/>
<protein>
    <recommendedName>
        <fullName evidence="4">Oxidation resistance protein 1</fullName>
    </recommendedName>
</protein>
<keyword evidence="3" id="KW-0496">Mitochondrion</keyword>
<evidence type="ECO:0000256" key="3">
    <source>
        <dbReference type="ARBA" id="ARBA00023128"/>
    </source>
</evidence>
<comment type="similarity">
    <text evidence="2">Belongs to the OXR1 family.</text>
</comment>
<accession>A0A8S1UM48</accession>
<evidence type="ECO:0000256" key="4">
    <source>
        <dbReference type="ARBA" id="ARBA00040604"/>
    </source>
</evidence>
<feature type="compositionally biased region" description="Acidic residues" evidence="5">
    <location>
        <begin position="880"/>
        <end position="890"/>
    </location>
</feature>
<dbReference type="OrthoDB" id="289228at2759"/>
<dbReference type="EMBL" id="CAJJDP010000046">
    <property type="protein sequence ID" value="CAD8165143.1"/>
    <property type="molecule type" value="Genomic_DNA"/>
</dbReference>
<evidence type="ECO:0000259" key="6">
    <source>
        <dbReference type="PROSITE" id="PS51886"/>
    </source>
</evidence>
<feature type="region of interest" description="Disordered" evidence="5">
    <location>
        <begin position="858"/>
        <end position="890"/>
    </location>
</feature>
<gene>
    <name evidence="7" type="ORF">POCTA_138.1.T0460137</name>
</gene>
<comment type="subcellular location">
    <subcellularLocation>
        <location evidence="1">Mitochondrion</location>
    </subcellularLocation>
</comment>
<dbReference type="SMART" id="SM00584">
    <property type="entry name" value="TLDc"/>
    <property type="match status" value="1"/>
</dbReference>
<dbReference type="GO" id="GO:0005739">
    <property type="term" value="C:mitochondrion"/>
    <property type="evidence" value="ECO:0007669"/>
    <property type="project" value="UniProtKB-SubCell"/>
</dbReference>
<dbReference type="Proteomes" id="UP000683925">
    <property type="component" value="Unassembled WGS sequence"/>
</dbReference>